<evidence type="ECO:0008006" key="3">
    <source>
        <dbReference type="Google" id="ProtNLM"/>
    </source>
</evidence>
<dbReference type="KEGG" id="trg:TRUGW13939_05298"/>
<reference evidence="2" key="1">
    <citation type="submission" date="2020-06" db="EMBL/GenBank/DDBJ databases">
        <title>A chromosome-scale genome assembly of Talaromyces rugulosus W13939.</title>
        <authorList>
            <person name="Wang B."/>
            <person name="Guo L."/>
            <person name="Ye K."/>
            <person name="Wang L."/>
        </authorList>
    </citation>
    <scope>NUCLEOTIDE SEQUENCE [LARGE SCALE GENOMIC DNA]</scope>
    <source>
        <strain evidence="2">W13939</strain>
    </source>
</reference>
<dbReference type="GeneID" id="55992796"/>
<accession>A0A7H8QW29</accession>
<protein>
    <recommendedName>
        <fullName evidence="3">Fungal N-terminal domain-containing protein</fullName>
    </recommendedName>
</protein>
<gene>
    <name evidence="1" type="ORF">TRUGW13939_05298</name>
</gene>
<evidence type="ECO:0000313" key="2">
    <source>
        <dbReference type="Proteomes" id="UP000509510"/>
    </source>
</evidence>
<evidence type="ECO:0000313" key="1">
    <source>
        <dbReference type="EMBL" id="QKX58177.1"/>
    </source>
</evidence>
<dbReference type="RefSeq" id="XP_035344355.1">
    <property type="nucleotide sequence ID" value="XM_035488462.1"/>
</dbReference>
<organism evidence="1 2">
    <name type="scientific">Talaromyces rugulosus</name>
    <name type="common">Penicillium rugulosum</name>
    <dbReference type="NCBI Taxonomy" id="121627"/>
    <lineage>
        <taxon>Eukaryota</taxon>
        <taxon>Fungi</taxon>
        <taxon>Dikarya</taxon>
        <taxon>Ascomycota</taxon>
        <taxon>Pezizomycotina</taxon>
        <taxon>Eurotiomycetes</taxon>
        <taxon>Eurotiomycetidae</taxon>
        <taxon>Eurotiales</taxon>
        <taxon>Trichocomaceae</taxon>
        <taxon>Talaromyces</taxon>
        <taxon>Talaromyces sect. Islandici</taxon>
    </lineage>
</organism>
<name>A0A7H8QW29_TALRU</name>
<dbReference type="EMBL" id="CP055900">
    <property type="protein sequence ID" value="QKX58177.1"/>
    <property type="molecule type" value="Genomic_DNA"/>
</dbReference>
<dbReference type="AlphaFoldDB" id="A0A7H8QW29"/>
<dbReference type="PANTHER" id="PTHR38886">
    <property type="entry name" value="SESA DOMAIN-CONTAINING PROTEIN"/>
    <property type="match status" value="1"/>
</dbReference>
<proteinExistence type="predicted"/>
<dbReference type="PANTHER" id="PTHR38886:SF1">
    <property type="entry name" value="NACHT-NTPASE AND P-LOOP NTPASES N-TERMINAL DOMAIN-CONTAINING PROTEIN"/>
    <property type="match status" value="1"/>
</dbReference>
<dbReference type="Proteomes" id="UP000509510">
    <property type="component" value="Chromosome III"/>
</dbReference>
<sequence length="241" mass="26561">MSFGFSAGDFIAGANLACTIVRALSESRGASTEYQDVIRELGCIQQTFLQVEQMRASNLFSQATMNAITCIINSSIEVMAGFLERTDKYRQSLSVSAASYQNQNNISHGVLKFQESGSNTQTGQFVSGPSVSETSSIATVASHQSSTYESTAKDEAIARLEMLISDERAQRRARDAAREAAMVKAAADKLAAKERAAADKKLVEEAIARERQKWEKETSHKPLRERMSYAYKRVTGRNYDT</sequence>
<dbReference type="OrthoDB" id="4491715at2759"/>
<keyword evidence="2" id="KW-1185">Reference proteome</keyword>